<accession>A0A177E8E9</accession>
<evidence type="ECO:0000313" key="2">
    <source>
        <dbReference type="Proteomes" id="UP000076964"/>
    </source>
</evidence>
<name>A0A177E8E9_9BACT</name>
<dbReference type="SMART" id="SM00028">
    <property type="entry name" value="TPR"/>
    <property type="match status" value="4"/>
</dbReference>
<dbReference type="STRING" id="1795632.TH606_03000"/>
<organism evidence="1 2">
    <name type="scientific">Thermodesulfatator autotrophicus</name>
    <dbReference type="NCBI Taxonomy" id="1795632"/>
    <lineage>
        <taxon>Bacteria</taxon>
        <taxon>Pseudomonadati</taxon>
        <taxon>Thermodesulfobacteriota</taxon>
        <taxon>Thermodesulfobacteria</taxon>
        <taxon>Thermodesulfobacteriales</taxon>
        <taxon>Thermodesulfatatoraceae</taxon>
        <taxon>Thermodesulfatator</taxon>
    </lineage>
</organism>
<reference evidence="1 2" key="1">
    <citation type="submission" date="2016-02" db="EMBL/GenBank/DDBJ databases">
        <title>Draft genome sequence of Thermodesulfatator sp. S606.</title>
        <authorList>
            <person name="Lai Q."/>
            <person name="Cao J."/>
            <person name="Dupont S."/>
            <person name="Shao Z."/>
            <person name="Jebbar M."/>
            <person name="Alain K."/>
        </authorList>
    </citation>
    <scope>NUCLEOTIDE SEQUENCE [LARGE SCALE GENOMIC DNA]</scope>
    <source>
        <strain evidence="1 2">S606</strain>
    </source>
</reference>
<dbReference type="PANTHER" id="PTHR10098">
    <property type="entry name" value="RAPSYN-RELATED"/>
    <property type="match status" value="1"/>
</dbReference>
<dbReference type="Pfam" id="PF13424">
    <property type="entry name" value="TPR_12"/>
    <property type="match status" value="2"/>
</dbReference>
<gene>
    <name evidence="1" type="ORF">TH606_03000</name>
</gene>
<dbReference type="RefSeq" id="WP_068541214.1">
    <property type="nucleotide sequence ID" value="NZ_LSFI01000009.1"/>
</dbReference>
<dbReference type="SUPFAM" id="SSF48452">
    <property type="entry name" value="TPR-like"/>
    <property type="match status" value="1"/>
</dbReference>
<dbReference type="AlphaFoldDB" id="A0A177E8E9"/>
<proteinExistence type="predicted"/>
<evidence type="ECO:0000313" key="1">
    <source>
        <dbReference type="EMBL" id="OAG28233.1"/>
    </source>
</evidence>
<dbReference type="InterPro" id="IPR019734">
    <property type="entry name" value="TPR_rpt"/>
</dbReference>
<dbReference type="OrthoDB" id="9783436at2"/>
<comment type="caution">
    <text evidence="1">The sequence shown here is derived from an EMBL/GenBank/DDBJ whole genome shotgun (WGS) entry which is preliminary data.</text>
</comment>
<dbReference type="Proteomes" id="UP000076964">
    <property type="component" value="Unassembled WGS sequence"/>
</dbReference>
<dbReference type="EMBL" id="LSFI01000009">
    <property type="protein sequence ID" value="OAG28233.1"/>
    <property type="molecule type" value="Genomic_DNA"/>
</dbReference>
<keyword evidence="2" id="KW-1185">Reference proteome</keyword>
<dbReference type="InterPro" id="IPR011990">
    <property type="entry name" value="TPR-like_helical_dom_sf"/>
</dbReference>
<protein>
    <submittedName>
        <fullName evidence="1">Uncharacterized protein</fullName>
    </submittedName>
</protein>
<dbReference type="Gene3D" id="1.25.40.10">
    <property type="entry name" value="Tetratricopeptide repeat domain"/>
    <property type="match status" value="1"/>
</dbReference>
<sequence>MNEKEKVLEIIEKKFGKFKPSEAEKQSEEIDDVTKARKWYEEAQIMWGQGRSLDALERFEEALKIFLENKLWREAANTAEKIGDIKFWRERYEEALKPYKMAMDICEEFNDEISASLVAEKIIYTYQKLNQPEKTLPYFYRTLEIAEKFGDAHRAARAMVGIGDVQKHQGNLQAALEAYEIALKIYKGLGSLEQTKLVEEAIKSLRKELDSGETSS</sequence>